<evidence type="ECO:0000256" key="1">
    <source>
        <dbReference type="SAM" id="Phobius"/>
    </source>
</evidence>
<feature type="transmembrane region" description="Helical" evidence="1">
    <location>
        <begin position="6"/>
        <end position="24"/>
    </location>
</feature>
<organism evidence="3">
    <name type="scientific">marine metagenome</name>
    <dbReference type="NCBI Taxonomy" id="408172"/>
    <lineage>
        <taxon>unclassified sequences</taxon>
        <taxon>metagenomes</taxon>
        <taxon>ecological metagenomes</taxon>
    </lineage>
</organism>
<keyword evidence="1" id="KW-0472">Membrane</keyword>
<dbReference type="AlphaFoldDB" id="A0A382CWH8"/>
<protein>
    <recommendedName>
        <fullName evidence="2">DUF2231 domain-containing protein</fullName>
    </recommendedName>
</protein>
<keyword evidence="1" id="KW-0812">Transmembrane</keyword>
<accession>A0A382CWH8</accession>
<evidence type="ECO:0000313" key="3">
    <source>
        <dbReference type="EMBL" id="SVB29881.1"/>
    </source>
</evidence>
<evidence type="ECO:0000259" key="2">
    <source>
        <dbReference type="Pfam" id="PF09990"/>
    </source>
</evidence>
<proteinExistence type="predicted"/>
<dbReference type="InterPro" id="IPR019251">
    <property type="entry name" value="DUF2231_TM"/>
</dbReference>
<sequence length="138" mass="15359">MDAHPYIVHFPIALIILSFFYQCLTVFMPSRLPTQLTLWALVPGVLATIPAVLTGEKAEGSLTDIPEEIHDLIETHELFANITTWGGMILLCVWLYLVMKKVDNKQVQLLLLAFLGLLFASVCVTGYIGGQLVHVHDI</sequence>
<dbReference type="Pfam" id="PF09990">
    <property type="entry name" value="DUF2231"/>
    <property type="match status" value="1"/>
</dbReference>
<feature type="transmembrane region" description="Helical" evidence="1">
    <location>
        <begin position="78"/>
        <end position="97"/>
    </location>
</feature>
<feature type="domain" description="DUF2231" evidence="2">
    <location>
        <begin position="3"/>
        <end position="137"/>
    </location>
</feature>
<feature type="transmembrane region" description="Helical" evidence="1">
    <location>
        <begin position="109"/>
        <end position="129"/>
    </location>
</feature>
<gene>
    <name evidence="3" type="ORF">METZ01_LOCUS182735</name>
</gene>
<keyword evidence="1" id="KW-1133">Transmembrane helix</keyword>
<name>A0A382CWH8_9ZZZZ</name>
<reference evidence="3" key="1">
    <citation type="submission" date="2018-05" db="EMBL/GenBank/DDBJ databases">
        <authorList>
            <person name="Lanie J.A."/>
            <person name="Ng W.-L."/>
            <person name="Kazmierczak K.M."/>
            <person name="Andrzejewski T.M."/>
            <person name="Davidsen T.M."/>
            <person name="Wayne K.J."/>
            <person name="Tettelin H."/>
            <person name="Glass J.I."/>
            <person name="Rusch D."/>
            <person name="Podicherti R."/>
            <person name="Tsui H.-C.T."/>
            <person name="Winkler M.E."/>
        </authorList>
    </citation>
    <scope>NUCLEOTIDE SEQUENCE</scope>
</reference>
<dbReference type="EMBL" id="UINC01036235">
    <property type="protein sequence ID" value="SVB29881.1"/>
    <property type="molecule type" value="Genomic_DNA"/>
</dbReference>